<keyword evidence="2" id="KW-1185">Reference proteome</keyword>
<dbReference type="Pfam" id="PF12675">
    <property type="entry name" value="DUF3795"/>
    <property type="match status" value="1"/>
</dbReference>
<sequence>MKDMIAYCGLDCETCDAYRATINDDQALRERTAKKWAELNNAPILPEHINCEGCRADGVKTVYCDSLCGIRQCALEKRVTTCGECSELNHCQTVGAIIANNPDALHHLKGSQDGFTTENNRQTEI</sequence>
<proteinExistence type="predicted"/>
<gene>
    <name evidence="1" type="ORF">ANBU17_13050</name>
</gene>
<name>A0A916Q5U6_9FIRM</name>
<dbReference type="Proteomes" id="UP000613208">
    <property type="component" value="Unassembled WGS sequence"/>
</dbReference>
<reference evidence="1" key="1">
    <citation type="submission" date="2020-06" db="EMBL/GenBank/DDBJ databases">
        <title>Characterization of fructooligosaccharide metabolism and fructooligosaccharide-degrading enzymes in human commensal butyrate producers.</title>
        <authorList>
            <person name="Tanno H."/>
            <person name="Fujii T."/>
            <person name="Hirano K."/>
            <person name="Maeno S."/>
            <person name="Tonozuka T."/>
            <person name="Sakamoto M."/>
            <person name="Ohkuma M."/>
            <person name="Tochio T."/>
            <person name="Endo A."/>
        </authorList>
    </citation>
    <scope>NUCLEOTIDE SEQUENCE</scope>
    <source>
        <strain evidence="1">JCM 17466</strain>
    </source>
</reference>
<evidence type="ECO:0000313" key="2">
    <source>
        <dbReference type="Proteomes" id="UP000613208"/>
    </source>
</evidence>
<evidence type="ECO:0000313" key="1">
    <source>
        <dbReference type="EMBL" id="GFO84958.1"/>
    </source>
</evidence>
<accession>A0A916Q5U6</accession>
<protein>
    <recommendedName>
        <fullName evidence="3">DUF3795 domain-containing protein</fullName>
    </recommendedName>
</protein>
<dbReference type="AlphaFoldDB" id="A0A916Q5U6"/>
<comment type="caution">
    <text evidence="1">The sequence shown here is derived from an EMBL/GenBank/DDBJ whole genome shotgun (WGS) entry which is preliminary data.</text>
</comment>
<organism evidence="1 2">
    <name type="scientific">Anaerostipes butyraticus</name>
    <dbReference type="NCBI Taxonomy" id="645466"/>
    <lineage>
        <taxon>Bacteria</taxon>
        <taxon>Bacillati</taxon>
        <taxon>Bacillota</taxon>
        <taxon>Clostridia</taxon>
        <taxon>Lachnospirales</taxon>
        <taxon>Lachnospiraceae</taxon>
        <taxon>Anaerostipes</taxon>
    </lineage>
</organism>
<dbReference type="InterPro" id="IPR024227">
    <property type="entry name" value="DUF3795"/>
</dbReference>
<dbReference type="RefSeq" id="WP_201310666.1">
    <property type="nucleotide sequence ID" value="NZ_BLYI01000027.1"/>
</dbReference>
<dbReference type="EMBL" id="BLYI01000027">
    <property type="protein sequence ID" value="GFO84958.1"/>
    <property type="molecule type" value="Genomic_DNA"/>
</dbReference>
<evidence type="ECO:0008006" key="3">
    <source>
        <dbReference type="Google" id="ProtNLM"/>
    </source>
</evidence>